<evidence type="ECO:0000256" key="1">
    <source>
        <dbReference type="SAM" id="SignalP"/>
    </source>
</evidence>
<proteinExistence type="predicted"/>
<dbReference type="RefSeq" id="WP_108977914.1">
    <property type="nucleotide sequence ID" value="NZ_BFBB01000008.1"/>
</dbReference>
<keyword evidence="1" id="KW-0732">Signal</keyword>
<dbReference type="EMBL" id="BFBB01000008">
    <property type="protein sequence ID" value="GBF51596.1"/>
    <property type="molecule type" value="Genomic_DNA"/>
</dbReference>
<reference evidence="2 3" key="1">
    <citation type="submission" date="2018-02" db="EMBL/GenBank/DDBJ databases">
        <title>Novel Leptospira species isolated from soil and water in Japan.</title>
        <authorList>
            <person name="Nakao R."/>
            <person name="Masuzawa T."/>
        </authorList>
    </citation>
    <scope>NUCLEOTIDE SEQUENCE [LARGE SCALE GENOMIC DNA]</scope>
    <source>
        <strain evidence="2 3">YH101</strain>
    </source>
</reference>
<dbReference type="AlphaFoldDB" id="A0A2P2E422"/>
<organism evidence="2 3">
    <name type="scientific">Leptospira ryugenii</name>
    <dbReference type="NCBI Taxonomy" id="1917863"/>
    <lineage>
        <taxon>Bacteria</taxon>
        <taxon>Pseudomonadati</taxon>
        <taxon>Spirochaetota</taxon>
        <taxon>Spirochaetia</taxon>
        <taxon>Leptospirales</taxon>
        <taxon>Leptospiraceae</taxon>
        <taxon>Leptospira</taxon>
    </lineage>
</organism>
<comment type="caution">
    <text evidence="2">The sequence shown here is derived from an EMBL/GenBank/DDBJ whole genome shotgun (WGS) entry which is preliminary data.</text>
</comment>
<dbReference type="OrthoDB" id="338827at2"/>
<evidence type="ECO:0000313" key="2">
    <source>
        <dbReference type="EMBL" id="GBF51596.1"/>
    </source>
</evidence>
<gene>
    <name evidence="2" type="ORF">LPTSP4_31340</name>
</gene>
<feature type="chain" id="PRO_5015176002" description="Lipoprotein" evidence="1">
    <location>
        <begin position="18"/>
        <end position="362"/>
    </location>
</feature>
<feature type="signal peptide" evidence="1">
    <location>
        <begin position="1"/>
        <end position="17"/>
    </location>
</feature>
<dbReference type="NCBIfam" id="TIGR03806">
    <property type="entry name" value="chp_HNE_0200"/>
    <property type="match status" value="1"/>
</dbReference>
<evidence type="ECO:0000313" key="3">
    <source>
        <dbReference type="Proteomes" id="UP000245133"/>
    </source>
</evidence>
<keyword evidence="3" id="KW-1185">Reference proteome</keyword>
<accession>A0A2P2E422</accession>
<dbReference type="Proteomes" id="UP000245133">
    <property type="component" value="Unassembled WGS sequence"/>
</dbReference>
<sequence>MRIFSFSCLLFTVCSFAFCSKKANLNSEGTEVKIQESLSQYKIFASIKNEGLVPIPNGFRYDLNTALFSDYATKDRVIFLPDGTNMEYDSEKEFKFPIGSIISKTFSLPANFSTSSGQSGKRIETRLLIHQPKGWFAVSYVWNEDNTEAFISYAGESIPVTFQNEKGEKDSFFYTVPSRNQCASCHQAYEGRTQTIVPIGIKARHLNKTYSFEGSTENQLKLMETKGLLVGLPMFGVPKVANAFDPKETIEDRARAYLDINCAHCHQTRAAGGINSKLILSYDETDRSHFGVCKTPGSAGKGGGGLRYDVVPGHPEDSILHYRMATKDPGAMMPQIGRALVHKEGVQLIYDWIREMPSQDCP</sequence>
<name>A0A2P2E422_9LEPT</name>
<evidence type="ECO:0008006" key="4">
    <source>
        <dbReference type="Google" id="ProtNLM"/>
    </source>
</evidence>
<protein>
    <recommendedName>
        <fullName evidence="4">Lipoprotein</fullName>
    </recommendedName>
</protein>
<dbReference type="InterPro" id="IPR022269">
    <property type="entry name" value="SO_2930-like_C"/>
</dbReference>